<sequence length="340" mass="39493">MMPSSKQPSLCSSRTFIVLVSVLVSLICLSVYIYCITVAKHYPFNQMQIDSSMEIIDTKTMLNISLYQYIINEPDKCKDQVPFFIFLITTVAKQVEQRQVIRNTWANKANGNSTGVTIMHLFMLGFDKDTDSKFILNESQTYHDIIQKDFQESYNNLTIKTVMGMEWISNYCPQSKYVMKTDSDMFVNTEYLLEMLQQNLPPKTNFFTGAVLRGSVPRRAKESKWYVPFSIYTENYYPNYCSGTGYVFSGDLAPKILRSSYKIKYLHLEDVFIGLCLRKESIDITYPPTSGLFNIYRVTFSPCSYYKLVTSHSMPSSEILKNWQDMQEHKGQCSRYAYKF</sequence>
<evidence type="ECO:0000313" key="15">
    <source>
        <dbReference type="EMBL" id="CAH2311866.1"/>
    </source>
</evidence>
<keyword evidence="5" id="KW-0808">Transferase</keyword>
<keyword evidence="10" id="KW-0443">Lipid metabolism</keyword>
<dbReference type="GO" id="GO:0008499">
    <property type="term" value="F:N-acetyl-beta-D-glucosaminide beta-(1,3)-galactosyltransferase activity"/>
    <property type="evidence" value="ECO:0007669"/>
    <property type="project" value="TreeGrafter"/>
</dbReference>
<comment type="subcellular location">
    <subcellularLocation>
        <location evidence="1 13">Golgi apparatus membrane</location>
        <topology evidence="1 13">Single-pass type II membrane protein</topology>
    </subcellularLocation>
</comment>
<proteinExistence type="inferred from homology"/>
<keyword evidence="7 13" id="KW-0735">Signal-anchor</keyword>
<evidence type="ECO:0000256" key="4">
    <source>
        <dbReference type="ARBA" id="ARBA00022676"/>
    </source>
</evidence>
<keyword evidence="11 13" id="KW-0472">Membrane</keyword>
<dbReference type="PANTHER" id="PTHR11214:SF19">
    <property type="entry name" value="BETA-1,3-GALACTOSYLTRANSFERASE 2"/>
    <property type="match status" value="1"/>
</dbReference>
<reference evidence="15" key="1">
    <citation type="submission" date="2022-03" db="EMBL/GenBank/DDBJ databases">
        <authorList>
            <person name="Alioto T."/>
            <person name="Alioto T."/>
            <person name="Gomez Garrido J."/>
        </authorList>
    </citation>
    <scope>NUCLEOTIDE SEQUENCE</scope>
</reference>
<accession>A0AAD1WHX9</accession>
<name>A0AAD1WHX9_PELCU</name>
<dbReference type="GO" id="GO:0000139">
    <property type="term" value="C:Golgi membrane"/>
    <property type="evidence" value="ECO:0007669"/>
    <property type="project" value="UniProtKB-SubCell"/>
</dbReference>
<evidence type="ECO:0000256" key="8">
    <source>
        <dbReference type="ARBA" id="ARBA00022989"/>
    </source>
</evidence>
<evidence type="ECO:0000256" key="13">
    <source>
        <dbReference type="RuleBase" id="RU363063"/>
    </source>
</evidence>
<evidence type="ECO:0000256" key="2">
    <source>
        <dbReference type="ARBA" id="ARBA00004922"/>
    </source>
</evidence>
<dbReference type="SUPFAM" id="SSF53448">
    <property type="entry name" value="Nucleotide-diphospho-sugar transferases"/>
    <property type="match status" value="1"/>
</dbReference>
<keyword evidence="12" id="KW-0325">Glycoprotein</keyword>
<dbReference type="EC" id="2.4.1.-" evidence="13"/>
<dbReference type="Pfam" id="PF19341">
    <property type="entry name" value="B3GALT2_N"/>
    <property type="match status" value="1"/>
</dbReference>
<dbReference type="InterPro" id="IPR002659">
    <property type="entry name" value="Glyco_trans_31"/>
</dbReference>
<dbReference type="InterPro" id="IPR029044">
    <property type="entry name" value="Nucleotide-diphossugar_trans"/>
</dbReference>
<evidence type="ECO:0000256" key="6">
    <source>
        <dbReference type="ARBA" id="ARBA00022692"/>
    </source>
</evidence>
<dbReference type="Proteomes" id="UP001295444">
    <property type="component" value="Chromosome 08"/>
</dbReference>
<feature type="transmembrane region" description="Helical" evidence="13">
    <location>
        <begin position="16"/>
        <end position="39"/>
    </location>
</feature>
<keyword evidence="8 13" id="KW-1133">Transmembrane helix</keyword>
<evidence type="ECO:0000256" key="7">
    <source>
        <dbReference type="ARBA" id="ARBA00022968"/>
    </source>
</evidence>
<evidence type="ECO:0000256" key="11">
    <source>
        <dbReference type="ARBA" id="ARBA00023136"/>
    </source>
</evidence>
<dbReference type="GO" id="GO:0006629">
    <property type="term" value="P:lipid metabolic process"/>
    <property type="evidence" value="ECO:0007669"/>
    <property type="project" value="UniProtKB-KW"/>
</dbReference>
<gene>
    <name evidence="15" type="ORF">PECUL_23A053535</name>
</gene>
<evidence type="ECO:0000256" key="9">
    <source>
        <dbReference type="ARBA" id="ARBA00023034"/>
    </source>
</evidence>
<dbReference type="GO" id="GO:0006493">
    <property type="term" value="P:protein O-linked glycosylation"/>
    <property type="evidence" value="ECO:0007669"/>
    <property type="project" value="TreeGrafter"/>
</dbReference>
<keyword evidence="6 13" id="KW-0812">Transmembrane</keyword>
<dbReference type="FunFam" id="3.90.550.50:FF:000001">
    <property type="entry name" value="Hexosyltransferase"/>
    <property type="match status" value="1"/>
</dbReference>
<dbReference type="EMBL" id="OW240919">
    <property type="protein sequence ID" value="CAH2311866.1"/>
    <property type="molecule type" value="Genomic_DNA"/>
</dbReference>
<dbReference type="PANTHER" id="PTHR11214">
    <property type="entry name" value="BETA-1,3-N-ACETYLGLUCOSAMINYLTRANSFERASE"/>
    <property type="match status" value="1"/>
</dbReference>
<keyword evidence="16" id="KW-1185">Reference proteome</keyword>
<dbReference type="AlphaFoldDB" id="A0AAD1WHX9"/>
<organism evidence="15 16">
    <name type="scientific">Pelobates cultripes</name>
    <name type="common">Western spadefoot toad</name>
    <dbReference type="NCBI Taxonomy" id="61616"/>
    <lineage>
        <taxon>Eukaryota</taxon>
        <taxon>Metazoa</taxon>
        <taxon>Chordata</taxon>
        <taxon>Craniata</taxon>
        <taxon>Vertebrata</taxon>
        <taxon>Euteleostomi</taxon>
        <taxon>Amphibia</taxon>
        <taxon>Batrachia</taxon>
        <taxon>Anura</taxon>
        <taxon>Pelobatoidea</taxon>
        <taxon>Pelobatidae</taxon>
        <taxon>Pelobates</taxon>
    </lineage>
</organism>
<dbReference type="InterPro" id="IPR045821">
    <property type="entry name" value="B3GT2_N"/>
</dbReference>
<dbReference type="Gene3D" id="3.90.550.50">
    <property type="match status" value="1"/>
</dbReference>
<evidence type="ECO:0000256" key="5">
    <source>
        <dbReference type="ARBA" id="ARBA00022679"/>
    </source>
</evidence>
<comment type="similarity">
    <text evidence="3 13">Belongs to the glycosyltransferase 31 family.</text>
</comment>
<protein>
    <recommendedName>
        <fullName evidence="13">Hexosyltransferase</fullName>
        <ecNumber evidence="13">2.4.1.-</ecNumber>
    </recommendedName>
</protein>
<evidence type="ECO:0000313" key="16">
    <source>
        <dbReference type="Proteomes" id="UP001295444"/>
    </source>
</evidence>
<keyword evidence="4 13" id="KW-0328">Glycosyltransferase</keyword>
<evidence type="ECO:0000256" key="1">
    <source>
        <dbReference type="ARBA" id="ARBA00004323"/>
    </source>
</evidence>
<evidence type="ECO:0000256" key="12">
    <source>
        <dbReference type="ARBA" id="ARBA00023180"/>
    </source>
</evidence>
<comment type="pathway">
    <text evidence="2">Protein modification; protein glycosylation.</text>
</comment>
<dbReference type="Pfam" id="PF01762">
    <property type="entry name" value="Galactosyl_T"/>
    <property type="match status" value="1"/>
</dbReference>
<feature type="domain" description="Beta-1,3-galactosyltransferase 2 N-terminal" evidence="14">
    <location>
        <begin position="57"/>
        <end position="85"/>
    </location>
</feature>
<evidence type="ECO:0000256" key="3">
    <source>
        <dbReference type="ARBA" id="ARBA00008661"/>
    </source>
</evidence>
<evidence type="ECO:0000256" key="10">
    <source>
        <dbReference type="ARBA" id="ARBA00023098"/>
    </source>
</evidence>
<evidence type="ECO:0000259" key="14">
    <source>
        <dbReference type="Pfam" id="PF19341"/>
    </source>
</evidence>
<keyword evidence="9 13" id="KW-0333">Golgi apparatus</keyword>